<evidence type="ECO:0000313" key="10">
    <source>
        <dbReference type="EMBL" id="PIR41879.1"/>
    </source>
</evidence>
<keyword evidence="7 9" id="KW-1133">Transmembrane helix</keyword>
<evidence type="ECO:0000313" key="11">
    <source>
        <dbReference type="Proteomes" id="UP000230208"/>
    </source>
</evidence>
<feature type="transmembrane region" description="Helical" evidence="9">
    <location>
        <begin position="152"/>
        <end position="173"/>
    </location>
</feature>
<dbReference type="InterPro" id="IPR013059">
    <property type="entry name" value="Trp_tyr_transpt"/>
</dbReference>
<evidence type="ECO:0000256" key="9">
    <source>
        <dbReference type="SAM" id="Phobius"/>
    </source>
</evidence>
<dbReference type="PANTHER" id="PTHR46997:SF2">
    <property type="entry name" value="TYROSINE-SPECIFIC TRANSPORT SYSTEM"/>
    <property type="match status" value="1"/>
</dbReference>
<feature type="transmembrane region" description="Helical" evidence="9">
    <location>
        <begin position="42"/>
        <end position="64"/>
    </location>
</feature>
<feature type="transmembrane region" description="Helical" evidence="9">
    <location>
        <begin position="225"/>
        <end position="246"/>
    </location>
</feature>
<keyword evidence="4" id="KW-0997">Cell inner membrane</keyword>
<comment type="caution">
    <text evidence="10">The sequence shown here is derived from an EMBL/GenBank/DDBJ whole genome shotgun (WGS) entry which is preliminary data.</text>
</comment>
<gene>
    <name evidence="10" type="ORF">COV30_01665</name>
</gene>
<dbReference type="EMBL" id="PCXP01000019">
    <property type="protein sequence ID" value="PIR41879.1"/>
    <property type="molecule type" value="Genomic_DNA"/>
</dbReference>
<evidence type="ECO:0000256" key="1">
    <source>
        <dbReference type="ARBA" id="ARBA00004429"/>
    </source>
</evidence>
<feature type="transmembrane region" description="Helical" evidence="9">
    <location>
        <begin position="15"/>
        <end position="36"/>
    </location>
</feature>
<protein>
    <recommendedName>
        <fullName evidence="12">Amino acid transporter transmembrane domain-containing protein</fullName>
    </recommendedName>
</protein>
<sequence length="385" mass="42913">MKIPVPNILKNNKKFYYSVAALAGTMVGVGVFGIPFSFAKAGFWVGLSFLIFTGLVTLIINLMYGEVVLRTQKKHQITGYAEKYLGNSYKKLMFFAMALTSYSALVIYVIIAGEFLNNILSPFLYFQPALYSWLFLIIMSFLVLAGIKRISWIELVLAVLFCVVILAILFLGWPKIDFNNFSNINLEFWFLPYGIMLFAFAGFTAIPILREILDNREILMRKAILSAVILVAVLYFIFAFTVIGISGPVTSPDGISGLLQFLGGTIVFWGSMFGILAVSTSFLMVGTAFTEMFHFDYGISWKQSWALAVLPPLILFFGGLRSFIDIMSLAGSVAVGIAGIVMALMHVKAKSRGDRIPEYDIEFPKSLYYLMILVFFAGIVYAILV</sequence>
<keyword evidence="2" id="KW-0813">Transport</keyword>
<keyword evidence="6" id="KW-0029">Amino-acid transport</keyword>
<comment type="subcellular location">
    <subcellularLocation>
        <location evidence="1">Cell inner membrane</location>
        <topology evidence="1">Multi-pass membrane protein</topology>
    </subcellularLocation>
</comment>
<keyword evidence="3" id="KW-1003">Cell membrane</keyword>
<dbReference type="PANTHER" id="PTHR46997">
    <property type="entry name" value="LOW AFFINITY TRYPTOPHAN PERMEASE-RELATED"/>
    <property type="match status" value="1"/>
</dbReference>
<dbReference type="GO" id="GO:0015173">
    <property type="term" value="F:aromatic amino acid transmembrane transporter activity"/>
    <property type="evidence" value="ECO:0007669"/>
    <property type="project" value="InterPro"/>
</dbReference>
<dbReference type="Gene3D" id="1.20.1740.10">
    <property type="entry name" value="Amino acid/polyamine transporter I"/>
    <property type="match status" value="1"/>
</dbReference>
<feature type="transmembrane region" description="Helical" evidence="9">
    <location>
        <begin position="123"/>
        <end position="145"/>
    </location>
</feature>
<feature type="transmembrane region" description="Helical" evidence="9">
    <location>
        <begin position="326"/>
        <end position="345"/>
    </location>
</feature>
<organism evidence="10 11">
    <name type="scientific">Candidatus Yanofskybacteria bacterium CG10_big_fil_rev_8_21_14_0_10_37_15</name>
    <dbReference type="NCBI Taxonomy" id="1975097"/>
    <lineage>
        <taxon>Bacteria</taxon>
        <taxon>Candidatus Yanofskyibacteriota</taxon>
    </lineage>
</organism>
<name>A0A2H0R5S7_9BACT</name>
<feature type="transmembrane region" description="Helical" evidence="9">
    <location>
        <begin position="193"/>
        <end position="213"/>
    </location>
</feature>
<feature type="transmembrane region" description="Helical" evidence="9">
    <location>
        <begin position="92"/>
        <end position="111"/>
    </location>
</feature>
<dbReference type="GO" id="GO:0005886">
    <property type="term" value="C:plasma membrane"/>
    <property type="evidence" value="ECO:0007669"/>
    <property type="project" value="UniProtKB-SubCell"/>
</dbReference>
<reference evidence="10 11" key="1">
    <citation type="submission" date="2017-09" db="EMBL/GenBank/DDBJ databases">
        <title>Depth-based differentiation of microbial function through sediment-hosted aquifers and enrichment of novel symbionts in the deep terrestrial subsurface.</title>
        <authorList>
            <person name="Probst A.J."/>
            <person name="Ladd B."/>
            <person name="Jarett J.K."/>
            <person name="Geller-Mcgrath D.E."/>
            <person name="Sieber C.M."/>
            <person name="Emerson J.B."/>
            <person name="Anantharaman K."/>
            <person name="Thomas B.C."/>
            <person name="Malmstrom R."/>
            <person name="Stieglmeier M."/>
            <person name="Klingl A."/>
            <person name="Woyke T."/>
            <person name="Ryan C.M."/>
            <person name="Banfield J.F."/>
        </authorList>
    </citation>
    <scope>NUCLEOTIDE SEQUENCE [LARGE SCALE GENOMIC DNA]</scope>
    <source>
        <strain evidence="10">CG10_big_fil_rev_8_21_14_0_10_37_15</strain>
    </source>
</reference>
<dbReference type="Proteomes" id="UP000230208">
    <property type="component" value="Unassembled WGS sequence"/>
</dbReference>
<dbReference type="GO" id="GO:0003333">
    <property type="term" value="P:amino acid transmembrane transport"/>
    <property type="evidence" value="ECO:0007669"/>
    <property type="project" value="InterPro"/>
</dbReference>
<evidence type="ECO:0000256" key="7">
    <source>
        <dbReference type="ARBA" id="ARBA00022989"/>
    </source>
</evidence>
<keyword evidence="5 9" id="KW-0812">Transmembrane</keyword>
<evidence type="ECO:0000256" key="3">
    <source>
        <dbReference type="ARBA" id="ARBA00022475"/>
    </source>
</evidence>
<evidence type="ECO:0000256" key="8">
    <source>
        <dbReference type="ARBA" id="ARBA00023136"/>
    </source>
</evidence>
<evidence type="ECO:0000256" key="6">
    <source>
        <dbReference type="ARBA" id="ARBA00022970"/>
    </source>
</evidence>
<feature type="transmembrane region" description="Helical" evidence="9">
    <location>
        <begin position="266"/>
        <end position="289"/>
    </location>
</feature>
<keyword evidence="8 9" id="KW-0472">Membrane</keyword>
<dbReference type="AlphaFoldDB" id="A0A2H0R5S7"/>
<evidence type="ECO:0000256" key="5">
    <source>
        <dbReference type="ARBA" id="ARBA00022692"/>
    </source>
</evidence>
<evidence type="ECO:0008006" key="12">
    <source>
        <dbReference type="Google" id="ProtNLM"/>
    </source>
</evidence>
<evidence type="ECO:0000256" key="2">
    <source>
        <dbReference type="ARBA" id="ARBA00022448"/>
    </source>
</evidence>
<evidence type="ECO:0000256" key="4">
    <source>
        <dbReference type="ARBA" id="ARBA00022519"/>
    </source>
</evidence>
<feature type="transmembrane region" description="Helical" evidence="9">
    <location>
        <begin position="301"/>
        <end position="320"/>
    </location>
</feature>
<dbReference type="InterPro" id="IPR018227">
    <property type="entry name" value="Amino_acid_transport_2"/>
</dbReference>
<accession>A0A2H0R5S7</accession>
<proteinExistence type="predicted"/>
<dbReference type="Pfam" id="PF03222">
    <property type="entry name" value="Trp_Tyr_perm"/>
    <property type="match status" value="1"/>
</dbReference>
<feature type="transmembrane region" description="Helical" evidence="9">
    <location>
        <begin position="366"/>
        <end position="384"/>
    </location>
</feature>